<name>A0ABY6NX69_9NOCA</name>
<gene>
    <name evidence="4" type="ORF">RHODO2019_12300</name>
</gene>
<organism evidence="4 5">
    <name type="scientific">Rhodococcus antarcticus</name>
    <dbReference type="NCBI Taxonomy" id="2987751"/>
    <lineage>
        <taxon>Bacteria</taxon>
        <taxon>Bacillati</taxon>
        <taxon>Actinomycetota</taxon>
        <taxon>Actinomycetes</taxon>
        <taxon>Mycobacteriales</taxon>
        <taxon>Nocardiaceae</taxon>
        <taxon>Rhodococcus</taxon>
    </lineage>
</organism>
<dbReference type="PANTHER" id="PTHR10509">
    <property type="entry name" value="O-METHYLTRANSFERASE-RELATED"/>
    <property type="match status" value="1"/>
</dbReference>
<evidence type="ECO:0000313" key="5">
    <source>
        <dbReference type="Proteomes" id="UP001164965"/>
    </source>
</evidence>
<proteinExistence type="predicted"/>
<dbReference type="Gene3D" id="3.40.50.150">
    <property type="entry name" value="Vaccinia Virus protein VP39"/>
    <property type="match status" value="1"/>
</dbReference>
<evidence type="ECO:0000256" key="2">
    <source>
        <dbReference type="ARBA" id="ARBA00022679"/>
    </source>
</evidence>
<dbReference type="Pfam" id="PF01596">
    <property type="entry name" value="Methyltransf_3"/>
    <property type="match status" value="1"/>
</dbReference>
<keyword evidence="5" id="KW-1185">Reference proteome</keyword>
<keyword evidence="1" id="KW-0489">Methyltransferase</keyword>
<dbReference type="RefSeq" id="WP_265382068.1">
    <property type="nucleotide sequence ID" value="NZ_CP110615.1"/>
</dbReference>
<evidence type="ECO:0000313" key="4">
    <source>
        <dbReference type="EMBL" id="UZJ23960.1"/>
    </source>
</evidence>
<dbReference type="EMBL" id="CP110615">
    <property type="protein sequence ID" value="UZJ23960.1"/>
    <property type="molecule type" value="Genomic_DNA"/>
</dbReference>
<reference evidence="4" key="1">
    <citation type="submission" date="2022-10" db="EMBL/GenBank/DDBJ databases">
        <title>Rhodococcus sp.75.</title>
        <authorList>
            <person name="Sun M."/>
        </authorList>
    </citation>
    <scope>NUCLEOTIDE SEQUENCE</scope>
    <source>
        <strain evidence="4">75</strain>
    </source>
</reference>
<keyword evidence="3" id="KW-0949">S-adenosyl-L-methionine</keyword>
<dbReference type="SUPFAM" id="SSF53335">
    <property type="entry name" value="S-adenosyl-L-methionine-dependent methyltransferases"/>
    <property type="match status" value="1"/>
</dbReference>
<dbReference type="PROSITE" id="PS51682">
    <property type="entry name" value="SAM_OMT_I"/>
    <property type="match status" value="1"/>
</dbReference>
<dbReference type="InterPro" id="IPR002935">
    <property type="entry name" value="SAM_O-MeTrfase"/>
</dbReference>
<evidence type="ECO:0000256" key="1">
    <source>
        <dbReference type="ARBA" id="ARBA00022603"/>
    </source>
</evidence>
<sequence length="220" mass="22876">MSPSPSTPSSTAETVLEHVESSAAEDDVLRAARERSVDLGVVAVSPAVGAALTFLTRVLGARTVVEIGTGAGVSGVWLLRGMRADGVLTTIDTEPEHQRSARQAFLEAGVGPGRFRLINGRALEVLPRLTDSGYDLVVVDAGATDHPRYLAEAVRLLRPGGVVVLHGALAGGRVADPAQRDAATVALREAARVVAEDEQWVPALLPLGEGLLVATRLADA</sequence>
<dbReference type="InterPro" id="IPR029063">
    <property type="entry name" value="SAM-dependent_MTases_sf"/>
</dbReference>
<accession>A0ABY6NX69</accession>
<evidence type="ECO:0000256" key="3">
    <source>
        <dbReference type="ARBA" id="ARBA00022691"/>
    </source>
</evidence>
<dbReference type="InterPro" id="IPR050362">
    <property type="entry name" value="Cation-dep_OMT"/>
</dbReference>
<keyword evidence="2" id="KW-0808">Transferase</keyword>
<protein>
    <submittedName>
        <fullName evidence="4">O-methyltransferase</fullName>
    </submittedName>
</protein>
<dbReference type="PANTHER" id="PTHR10509:SF85">
    <property type="entry name" value="O-METHYLTRANSFERASE RV1220C-RELATED"/>
    <property type="match status" value="1"/>
</dbReference>
<dbReference type="Proteomes" id="UP001164965">
    <property type="component" value="Chromosome"/>
</dbReference>
<dbReference type="CDD" id="cd02440">
    <property type="entry name" value="AdoMet_MTases"/>
    <property type="match status" value="1"/>
</dbReference>